<dbReference type="KEGG" id="dpa:109535764"/>
<evidence type="ECO:0000313" key="1">
    <source>
        <dbReference type="EMBL" id="ENN78666.1"/>
    </source>
</evidence>
<dbReference type="AlphaFoldDB" id="N6UDG5"/>
<dbReference type="EnsemblMetazoa" id="XM_019901749.1">
    <property type="protein sequence ID" value="XP_019757308.1"/>
    <property type="gene ID" value="LOC109535764"/>
</dbReference>
<organism evidence="1">
    <name type="scientific">Dendroctonus ponderosae</name>
    <name type="common">Mountain pine beetle</name>
    <dbReference type="NCBI Taxonomy" id="77166"/>
    <lineage>
        <taxon>Eukaryota</taxon>
        <taxon>Metazoa</taxon>
        <taxon>Ecdysozoa</taxon>
        <taxon>Arthropoda</taxon>
        <taxon>Hexapoda</taxon>
        <taxon>Insecta</taxon>
        <taxon>Pterygota</taxon>
        <taxon>Neoptera</taxon>
        <taxon>Endopterygota</taxon>
        <taxon>Coleoptera</taxon>
        <taxon>Polyphaga</taxon>
        <taxon>Cucujiformia</taxon>
        <taxon>Curculionidae</taxon>
        <taxon>Scolytinae</taxon>
        <taxon>Dendroctonus</taxon>
    </lineage>
</organism>
<dbReference type="EMBL" id="KB740848">
    <property type="protein sequence ID" value="ENN78666.1"/>
    <property type="molecule type" value="Genomic_DNA"/>
</dbReference>
<dbReference type="SUPFAM" id="SSF55729">
    <property type="entry name" value="Acyl-CoA N-acyltransferases (Nat)"/>
    <property type="match status" value="1"/>
</dbReference>
<dbReference type="Gene3D" id="3.40.630.30">
    <property type="match status" value="1"/>
</dbReference>
<sequence>MKQKSIWSTSEDGSIEYLQITEGLLQESLEAMHRSFYINENVCVALGLPDRPECFPEMDKLVTWVAEDGISIAAVDKATGKVAGVAFNKLHVCVEDILTGTDTMDVFAKHLKLCEHSEVRNLLQWMCDIEKIFDICEHCKVKTAMEIMFVGILPEFRKRGIAKKLFEVSISIAKRLSHGKEDKVISNGTTLAITRPPEIVTAICTSFITHKIAEQLRFELGAEMGFDRFEYDGRSLASKIAHSQNLTFEFLRL</sequence>
<dbReference type="OrthoDB" id="8191594at2759"/>
<dbReference type="PANTHER" id="PTHR20905">
    <property type="entry name" value="N-ACETYLTRANSFERASE-RELATED"/>
    <property type="match status" value="1"/>
</dbReference>
<keyword evidence="3" id="KW-1185">Reference proteome</keyword>
<reference evidence="1 3" key="1">
    <citation type="journal article" date="2013" name="Genome Biol.">
        <title>Draft genome of the mountain pine beetle, Dendroctonus ponderosae Hopkins, a major forest pest.</title>
        <authorList>
            <person name="Keeling C.I."/>
            <person name="Yuen M.M."/>
            <person name="Liao N.Y."/>
            <person name="Docking T.R."/>
            <person name="Chan S.K."/>
            <person name="Taylor G.A."/>
            <person name="Palmquist D.L."/>
            <person name="Jackman S.D."/>
            <person name="Nguyen A."/>
            <person name="Li M."/>
            <person name="Henderson H."/>
            <person name="Janes J.K."/>
            <person name="Zhao Y."/>
            <person name="Pandoh P."/>
            <person name="Moore R."/>
            <person name="Sperling F.A."/>
            <person name="Huber D.P."/>
            <person name="Birol I."/>
            <person name="Jones S.J."/>
            <person name="Bohlmann J."/>
        </authorList>
    </citation>
    <scope>NUCLEOTIDE SEQUENCE</scope>
</reference>
<proteinExistence type="predicted"/>
<evidence type="ECO:0000313" key="3">
    <source>
        <dbReference type="Proteomes" id="UP000019118"/>
    </source>
</evidence>
<evidence type="ECO:0000313" key="2">
    <source>
        <dbReference type="EnsemblMetazoa" id="XP_019757308.1"/>
    </source>
</evidence>
<dbReference type="CDD" id="cd04301">
    <property type="entry name" value="NAT_SF"/>
    <property type="match status" value="1"/>
</dbReference>
<protein>
    <recommendedName>
        <fullName evidence="4">N-acetyltransferase domain-containing protein</fullName>
    </recommendedName>
</protein>
<accession>N6UDG5</accession>
<name>N6UDG5_DENPD</name>
<dbReference type="InterPro" id="IPR016181">
    <property type="entry name" value="Acyl_CoA_acyltransferase"/>
</dbReference>
<reference evidence="2" key="2">
    <citation type="submission" date="2024-08" db="UniProtKB">
        <authorList>
            <consortium name="EnsemblMetazoa"/>
        </authorList>
    </citation>
    <scope>IDENTIFICATION</scope>
</reference>
<dbReference type="OMA" id="VNEEFLC"/>
<evidence type="ECO:0008006" key="4">
    <source>
        <dbReference type="Google" id="ProtNLM"/>
    </source>
</evidence>
<dbReference type="GO" id="GO:0008080">
    <property type="term" value="F:N-acetyltransferase activity"/>
    <property type="evidence" value="ECO:0007669"/>
    <property type="project" value="TreeGrafter"/>
</dbReference>
<gene>
    <name evidence="2" type="primary">109535764</name>
    <name evidence="1" type="ORF">YQE_04838</name>
</gene>
<dbReference type="Proteomes" id="UP000019118">
    <property type="component" value="Unassembled WGS sequence"/>
</dbReference>
<feature type="non-terminal residue" evidence="1">
    <location>
        <position position="1"/>
    </location>
</feature>
<dbReference type="HOGENOM" id="CLU_074677_1_0_1"/>
<dbReference type="PANTHER" id="PTHR20905:SF28">
    <property type="entry name" value="GH28833P-RELATED"/>
    <property type="match status" value="1"/>
</dbReference>